<proteinExistence type="predicted"/>
<evidence type="ECO:0000313" key="1">
    <source>
        <dbReference type="EMBL" id="GAG44823.1"/>
    </source>
</evidence>
<feature type="non-terminal residue" evidence="1">
    <location>
        <position position="40"/>
    </location>
</feature>
<name>X0Y7W8_9ZZZZ</name>
<protein>
    <submittedName>
        <fullName evidence="1">Uncharacterized protein</fullName>
    </submittedName>
</protein>
<reference evidence="1" key="1">
    <citation type="journal article" date="2014" name="Front. Microbiol.">
        <title>High frequency of phylogenetically diverse reductive dehalogenase-homologous genes in deep subseafloor sedimentary metagenomes.</title>
        <authorList>
            <person name="Kawai M."/>
            <person name="Futagami T."/>
            <person name="Toyoda A."/>
            <person name="Takaki Y."/>
            <person name="Nishi S."/>
            <person name="Hori S."/>
            <person name="Arai W."/>
            <person name="Tsubouchi T."/>
            <person name="Morono Y."/>
            <person name="Uchiyama I."/>
            <person name="Ito T."/>
            <person name="Fujiyama A."/>
            <person name="Inagaki F."/>
            <person name="Takami H."/>
        </authorList>
    </citation>
    <scope>NUCLEOTIDE SEQUENCE</scope>
    <source>
        <strain evidence="1">Expedition CK06-06</strain>
    </source>
</reference>
<sequence length="40" mass="4225">MAAALLETALGADEMLNEINSGADLKVLVRIDISLNIKTP</sequence>
<organism evidence="1">
    <name type="scientific">marine sediment metagenome</name>
    <dbReference type="NCBI Taxonomy" id="412755"/>
    <lineage>
        <taxon>unclassified sequences</taxon>
        <taxon>metagenomes</taxon>
        <taxon>ecological metagenomes</taxon>
    </lineage>
</organism>
<gene>
    <name evidence="1" type="ORF">S01H1_76550</name>
</gene>
<dbReference type="AlphaFoldDB" id="X0Y7W8"/>
<dbReference type="EMBL" id="BARS01051378">
    <property type="protein sequence ID" value="GAG44823.1"/>
    <property type="molecule type" value="Genomic_DNA"/>
</dbReference>
<accession>X0Y7W8</accession>
<comment type="caution">
    <text evidence="1">The sequence shown here is derived from an EMBL/GenBank/DDBJ whole genome shotgun (WGS) entry which is preliminary data.</text>
</comment>